<dbReference type="SUPFAM" id="SSF51110">
    <property type="entry name" value="alpha-D-mannose-specific plant lectins"/>
    <property type="match status" value="1"/>
</dbReference>
<sequence length="298" mass="34257">MDSGNLVLSDGDDQLAKVQWESFKNPTDTFLPGMNMDEILSLTSWIRNGDPGNGRFSFNLSQVRENKYVISQKAVFNGRERIPGKLYSIDEMPQVIAYLLSNFNRSVIKATKLNPFLQNSTHRLSDYTSTDYNSTRLIMNYTGLLEYQIWDRCHWNLIWWVPEEKCLVYNACGNFGSCNINDRIACKCLPGFKPSNPENWDYGDFCGGCTRNPTSCGKSDTFLSLKMMKVSDPDPLFVEKNDTECRKYCLNNCQCQAYSSSKDLCWIWTVKPPILSEIQTLQDKSDQEKRCDGYQTLR</sequence>
<dbReference type="InterPro" id="IPR001480">
    <property type="entry name" value="Bulb-type_lectin_dom"/>
</dbReference>
<keyword evidence="7" id="KW-0245">EGF-like domain</keyword>
<dbReference type="CDD" id="cd01098">
    <property type="entry name" value="PAN_AP_plant"/>
    <property type="match status" value="1"/>
</dbReference>
<evidence type="ECO:0000259" key="8">
    <source>
        <dbReference type="PROSITE" id="PS50026"/>
    </source>
</evidence>
<evidence type="ECO:0000256" key="7">
    <source>
        <dbReference type="PROSITE-ProRule" id="PRU00076"/>
    </source>
</evidence>
<dbReference type="PANTHER" id="PTHR32444:SF235">
    <property type="entry name" value="OS01G0783900 PROTEIN"/>
    <property type="match status" value="1"/>
</dbReference>
<dbReference type="GO" id="GO:0004674">
    <property type="term" value="F:protein serine/threonine kinase activity"/>
    <property type="evidence" value="ECO:0007669"/>
    <property type="project" value="UniProtKB-EC"/>
</dbReference>
<comment type="catalytic activity">
    <reaction evidence="5">
        <text>L-threonyl-[protein] + ATP = O-phospho-L-threonyl-[protein] + ADP + H(+)</text>
        <dbReference type="Rhea" id="RHEA:46608"/>
        <dbReference type="Rhea" id="RHEA-COMP:11060"/>
        <dbReference type="Rhea" id="RHEA-COMP:11605"/>
        <dbReference type="ChEBI" id="CHEBI:15378"/>
        <dbReference type="ChEBI" id="CHEBI:30013"/>
        <dbReference type="ChEBI" id="CHEBI:30616"/>
        <dbReference type="ChEBI" id="CHEBI:61977"/>
        <dbReference type="ChEBI" id="CHEBI:456216"/>
        <dbReference type="EC" id="2.7.11.1"/>
    </reaction>
</comment>
<dbReference type="AlphaFoldDB" id="A0A5N6RDC8"/>
<gene>
    <name evidence="10" type="ORF">FH972_014488</name>
</gene>
<dbReference type="Pfam" id="PF08276">
    <property type="entry name" value="PAN_2"/>
    <property type="match status" value="1"/>
</dbReference>
<protein>
    <recommendedName>
        <fullName evidence="1">non-specific serine/threonine protein kinase</fullName>
        <ecNumber evidence="1">2.7.11.1</ecNumber>
    </recommendedName>
</protein>
<dbReference type="Pfam" id="PF00954">
    <property type="entry name" value="S_locus_glycop"/>
    <property type="match status" value="1"/>
</dbReference>
<evidence type="ECO:0000256" key="2">
    <source>
        <dbReference type="ARBA" id="ARBA00022729"/>
    </source>
</evidence>
<dbReference type="PANTHER" id="PTHR32444">
    <property type="entry name" value="BULB-TYPE LECTIN DOMAIN-CONTAINING PROTEIN"/>
    <property type="match status" value="1"/>
</dbReference>
<dbReference type="InterPro" id="IPR003609">
    <property type="entry name" value="Pan_app"/>
</dbReference>
<evidence type="ECO:0000313" key="10">
    <source>
        <dbReference type="EMBL" id="KAE8075800.1"/>
    </source>
</evidence>
<name>A0A5N6RDC8_9ROSI</name>
<evidence type="ECO:0000256" key="6">
    <source>
        <dbReference type="ARBA" id="ARBA00048679"/>
    </source>
</evidence>
<evidence type="ECO:0000259" key="9">
    <source>
        <dbReference type="PROSITE" id="PS50948"/>
    </source>
</evidence>
<evidence type="ECO:0000256" key="1">
    <source>
        <dbReference type="ARBA" id="ARBA00012513"/>
    </source>
</evidence>
<dbReference type="Proteomes" id="UP000327013">
    <property type="component" value="Chromosome 6"/>
</dbReference>
<feature type="domain" description="EGF-like" evidence="8">
    <location>
        <begin position="162"/>
        <end position="198"/>
    </location>
</feature>
<keyword evidence="4" id="KW-0325">Glycoprotein</keyword>
<dbReference type="GO" id="GO:0048544">
    <property type="term" value="P:recognition of pollen"/>
    <property type="evidence" value="ECO:0007669"/>
    <property type="project" value="InterPro"/>
</dbReference>
<dbReference type="OrthoDB" id="1741851at2759"/>
<organism evidence="10 11">
    <name type="scientific">Carpinus fangiana</name>
    <dbReference type="NCBI Taxonomy" id="176857"/>
    <lineage>
        <taxon>Eukaryota</taxon>
        <taxon>Viridiplantae</taxon>
        <taxon>Streptophyta</taxon>
        <taxon>Embryophyta</taxon>
        <taxon>Tracheophyta</taxon>
        <taxon>Spermatophyta</taxon>
        <taxon>Magnoliopsida</taxon>
        <taxon>eudicotyledons</taxon>
        <taxon>Gunneridae</taxon>
        <taxon>Pentapetalae</taxon>
        <taxon>rosids</taxon>
        <taxon>fabids</taxon>
        <taxon>Fagales</taxon>
        <taxon>Betulaceae</taxon>
        <taxon>Carpinus</taxon>
    </lineage>
</organism>
<keyword evidence="2" id="KW-0732">Signal</keyword>
<accession>A0A5N6RDC8</accession>
<dbReference type="EMBL" id="CM017326">
    <property type="protein sequence ID" value="KAE8075800.1"/>
    <property type="molecule type" value="Genomic_DNA"/>
</dbReference>
<dbReference type="InterPro" id="IPR000858">
    <property type="entry name" value="S_locus_glycoprot_dom"/>
</dbReference>
<dbReference type="PROSITE" id="PS50948">
    <property type="entry name" value="PAN"/>
    <property type="match status" value="1"/>
</dbReference>
<proteinExistence type="predicted"/>
<dbReference type="EC" id="2.7.11.1" evidence="1"/>
<feature type="domain" description="Apple" evidence="9">
    <location>
        <begin position="216"/>
        <end position="291"/>
    </location>
</feature>
<comment type="catalytic activity">
    <reaction evidence="6">
        <text>L-seryl-[protein] + ATP = O-phospho-L-seryl-[protein] + ADP + H(+)</text>
        <dbReference type="Rhea" id="RHEA:17989"/>
        <dbReference type="Rhea" id="RHEA-COMP:9863"/>
        <dbReference type="Rhea" id="RHEA-COMP:11604"/>
        <dbReference type="ChEBI" id="CHEBI:15378"/>
        <dbReference type="ChEBI" id="CHEBI:29999"/>
        <dbReference type="ChEBI" id="CHEBI:30616"/>
        <dbReference type="ChEBI" id="CHEBI:83421"/>
        <dbReference type="ChEBI" id="CHEBI:456216"/>
        <dbReference type="EC" id="2.7.11.1"/>
    </reaction>
</comment>
<reference evidence="10 11" key="1">
    <citation type="submission" date="2019-06" db="EMBL/GenBank/DDBJ databases">
        <title>A chromosomal-level reference genome of Carpinus fangiana (Coryloideae, Betulaceae).</title>
        <authorList>
            <person name="Yang X."/>
            <person name="Wang Z."/>
            <person name="Zhang L."/>
            <person name="Hao G."/>
            <person name="Liu J."/>
            <person name="Yang Y."/>
        </authorList>
    </citation>
    <scope>NUCLEOTIDE SEQUENCE [LARGE SCALE GENOMIC DNA]</scope>
    <source>
        <strain evidence="10">Cfa_2016G</strain>
        <tissue evidence="10">Leaf</tissue>
    </source>
</reference>
<evidence type="ECO:0000256" key="5">
    <source>
        <dbReference type="ARBA" id="ARBA00047899"/>
    </source>
</evidence>
<dbReference type="Pfam" id="PF01453">
    <property type="entry name" value="B_lectin"/>
    <property type="match status" value="1"/>
</dbReference>
<evidence type="ECO:0000256" key="3">
    <source>
        <dbReference type="ARBA" id="ARBA00023157"/>
    </source>
</evidence>
<dbReference type="InterPro" id="IPR000742">
    <property type="entry name" value="EGF"/>
</dbReference>
<evidence type="ECO:0000313" key="11">
    <source>
        <dbReference type="Proteomes" id="UP000327013"/>
    </source>
</evidence>
<evidence type="ECO:0000256" key="4">
    <source>
        <dbReference type="ARBA" id="ARBA00023180"/>
    </source>
</evidence>
<keyword evidence="3" id="KW-1015">Disulfide bond</keyword>
<dbReference type="PROSITE" id="PS50026">
    <property type="entry name" value="EGF_3"/>
    <property type="match status" value="1"/>
</dbReference>
<comment type="caution">
    <text evidence="7">Lacks conserved residue(s) required for the propagation of feature annotation.</text>
</comment>
<keyword evidence="11" id="KW-1185">Reference proteome</keyword>
<dbReference type="InterPro" id="IPR036426">
    <property type="entry name" value="Bulb-type_lectin_dom_sf"/>
</dbReference>